<keyword evidence="3" id="KW-1185">Reference proteome</keyword>
<sequence length="57" mass="6582">MKSLPYLIVTILIISLSVNIFLLCHPVYPKKHLDCFNIITGVCLWISVIVLFTNKRH</sequence>
<reference evidence="2" key="1">
    <citation type="submission" date="2011-09" db="EMBL/GenBank/DDBJ databases">
        <title>The permanent draft genome of Mucilaginibacter paludis DSM 18603.</title>
        <authorList>
            <consortium name="US DOE Joint Genome Institute (JGI-PGF)"/>
            <person name="Lucas S."/>
            <person name="Han J."/>
            <person name="Lapidus A."/>
            <person name="Bruce D."/>
            <person name="Goodwin L."/>
            <person name="Pitluck S."/>
            <person name="Peters L."/>
            <person name="Kyrpides N."/>
            <person name="Mavromatis K."/>
            <person name="Ivanova N."/>
            <person name="Mikhailova N."/>
            <person name="Held B."/>
            <person name="Detter J.C."/>
            <person name="Tapia R."/>
            <person name="Han C."/>
            <person name="Land M."/>
            <person name="Hauser L."/>
            <person name="Markowitz V."/>
            <person name="Cheng J.-F."/>
            <person name="Hugenholtz P."/>
            <person name="Woyke T."/>
            <person name="Wu D."/>
            <person name="Tindall B."/>
            <person name="Brambilla E."/>
            <person name="Klenk H.-P."/>
            <person name="Eisen J.A."/>
        </authorList>
    </citation>
    <scope>NUCLEOTIDE SEQUENCE [LARGE SCALE GENOMIC DNA]</scope>
    <source>
        <strain evidence="2">DSM 18603</strain>
    </source>
</reference>
<accession>H1Y222</accession>
<organism evidence="2 3">
    <name type="scientific">Mucilaginibacter paludis DSM 18603</name>
    <dbReference type="NCBI Taxonomy" id="714943"/>
    <lineage>
        <taxon>Bacteria</taxon>
        <taxon>Pseudomonadati</taxon>
        <taxon>Bacteroidota</taxon>
        <taxon>Sphingobacteriia</taxon>
        <taxon>Sphingobacteriales</taxon>
        <taxon>Sphingobacteriaceae</taxon>
        <taxon>Mucilaginibacter</taxon>
    </lineage>
</organism>
<name>H1Y222_9SPHI</name>
<evidence type="ECO:0000313" key="2">
    <source>
        <dbReference type="EMBL" id="EHQ26679.1"/>
    </source>
</evidence>
<keyword evidence="1" id="KW-1133">Transmembrane helix</keyword>
<keyword evidence="1" id="KW-0472">Membrane</keyword>
<evidence type="ECO:0000256" key="1">
    <source>
        <dbReference type="SAM" id="Phobius"/>
    </source>
</evidence>
<feature type="transmembrane region" description="Helical" evidence="1">
    <location>
        <begin position="6"/>
        <end position="28"/>
    </location>
</feature>
<dbReference type="EMBL" id="CM001403">
    <property type="protein sequence ID" value="EHQ26679.1"/>
    <property type="molecule type" value="Genomic_DNA"/>
</dbReference>
<dbReference type="Proteomes" id="UP000002774">
    <property type="component" value="Chromosome"/>
</dbReference>
<feature type="transmembrane region" description="Helical" evidence="1">
    <location>
        <begin position="35"/>
        <end position="53"/>
    </location>
</feature>
<protein>
    <submittedName>
        <fullName evidence="2">Uncharacterized protein</fullName>
    </submittedName>
</protein>
<proteinExistence type="predicted"/>
<evidence type="ECO:0000313" key="3">
    <source>
        <dbReference type="Proteomes" id="UP000002774"/>
    </source>
</evidence>
<keyword evidence="1" id="KW-0812">Transmembrane</keyword>
<gene>
    <name evidence="2" type="ORF">Mucpa_2564</name>
</gene>
<dbReference type="HOGENOM" id="CLU_2991819_0_0_10"/>
<dbReference type="AlphaFoldDB" id="H1Y222"/>
<dbReference type="STRING" id="714943.Mucpa_2564"/>